<dbReference type="eggNOG" id="ENOG5030UT2">
    <property type="taxonomic scope" value="Bacteria"/>
</dbReference>
<feature type="transmembrane region" description="Helical" evidence="1">
    <location>
        <begin position="140"/>
        <end position="162"/>
    </location>
</feature>
<evidence type="ECO:0000313" key="3">
    <source>
        <dbReference type="Proteomes" id="UP000028542"/>
    </source>
</evidence>
<dbReference type="AlphaFoldDB" id="A0A084JIG6"/>
<dbReference type="STRING" id="318464.IO99_00840"/>
<feature type="transmembrane region" description="Helical" evidence="1">
    <location>
        <begin position="198"/>
        <end position="214"/>
    </location>
</feature>
<keyword evidence="1" id="KW-1133">Transmembrane helix</keyword>
<feature type="transmembrane region" description="Helical" evidence="1">
    <location>
        <begin position="174"/>
        <end position="191"/>
    </location>
</feature>
<feature type="transmembrane region" description="Helical" evidence="1">
    <location>
        <begin position="220"/>
        <end position="236"/>
    </location>
</feature>
<dbReference type="EMBL" id="JPMD01000001">
    <property type="protein sequence ID" value="KEZ88750.1"/>
    <property type="molecule type" value="Genomic_DNA"/>
</dbReference>
<feature type="transmembrane region" description="Helical" evidence="1">
    <location>
        <begin position="387"/>
        <end position="413"/>
    </location>
</feature>
<evidence type="ECO:0000313" key="2">
    <source>
        <dbReference type="EMBL" id="KEZ88750.1"/>
    </source>
</evidence>
<feature type="transmembrane region" description="Helical" evidence="1">
    <location>
        <begin position="257"/>
        <end position="275"/>
    </location>
</feature>
<feature type="transmembrane region" description="Helical" evidence="1">
    <location>
        <begin position="47"/>
        <end position="65"/>
    </location>
</feature>
<organism evidence="2 3">
    <name type="scientific">Clostridium sulfidigenes</name>
    <dbReference type="NCBI Taxonomy" id="318464"/>
    <lineage>
        <taxon>Bacteria</taxon>
        <taxon>Bacillati</taxon>
        <taxon>Bacillota</taxon>
        <taxon>Clostridia</taxon>
        <taxon>Eubacteriales</taxon>
        <taxon>Clostridiaceae</taxon>
        <taxon>Clostridium</taxon>
    </lineage>
</organism>
<gene>
    <name evidence="2" type="ORF">IO99_00840</name>
</gene>
<keyword evidence="3" id="KW-1185">Reference proteome</keyword>
<dbReference type="RefSeq" id="WP_035129128.1">
    <property type="nucleotide sequence ID" value="NZ_JPMD01000001.1"/>
</dbReference>
<feature type="transmembrane region" description="Helical" evidence="1">
    <location>
        <begin position="101"/>
        <end position="120"/>
    </location>
</feature>
<feature type="transmembrane region" description="Helical" evidence="1">
    <location>
        <begin position="346"/>
        <end position="366"/>
    </location>
</feature>
<feature type="transmembrane region" description="Helical" evidence="1">
    <location>
        <begin position="77"/>
        <end position="95"/>
    </location>
</feature>
<dbReference type="Proteomes" id="UP000028542">
    <property type="component" value="Unassembled WGS sequence"/>
</dbReference>
<reference evidence="2 3" key="1">
    <citation type="submission" date="2014-07" db="EMBL/GenBank/DDBJ databases">
        <title>Draft genome of Clostridium sulfidigenes 113A isolated from sediments associated with methane hydrate from Krishna Godavari basin.</title>
        <authorList>
            <person name="Honkalas V.S."/>
            <person name="Dabir A.P."/>
            <person name="Arora P."/>
            <person name="Dhakephalkar P.K."/>
        </authorList>
    </citation>
    <scope>NUCLEOTIDE SEQUENCE [LARGE SCALE GENOMIC DNA]</scope>
    <source>
        <strain evidence="2 3">113A</strain>
    </source>
</reference>
<accession>A0A084JIG6</accession>
<comment type="caution">
    <text evidence="2">The sequence shown here is derived from an EMBL/GenBank/DDBJ whole genome shotgun (WGS) entry which is preliminary data.</text>
</comment>
<protein>
    <recommendedName>
        <fullName evidence="4">Polysaccharide polymerase</fullName>
    </recommendedName>
</protein>
<name>A0A084JIG6_9CLOT</name>
<keyword evidence="1" id="KW-0472">Membrane</keyword>
<evidence type="ECO:0000256" key="1">
    <source>
        <dbReference type="SAM" id="Phobius"/>
    </source>
</evidence>
<sequence>MVIDIEVKKCEKVQQAILVIIILVNFGLMPIVQYAESLIGVSFIKRHIIVIISILIYCITGFIYNFNKLRVRVRIELFTFITCVLLQLVAMPWAIRYGDKGLSVYISVILNTFISSWLMYLIGSNFHKLKEIIINPKIKLIMNILFLTFVGLIIYGVTLNPYGEFQIYYGKIKIDYLFIGDTFAIYAFLILYANKNRYFKFLITILGVLTLYLISSRLSFAIFIAVVFINIGIGLINKVDGLNRVAILNRGIKKKRMLYSIGLITCFLLVIMIFTHKLGKIEISIDKLYNNRIFGGLTDIKNDESYVSRQELVILGRSVLRENIVLGKFMYEVEIMGITGGYIHNMFSYLVEYGPIFFFLFIACLLKKSWQFFILYKKTKLKDSYDVLKISIFIFTLMSIILGRSYIYAYIWLPIGMIKTINCKELKSYSRLKDIPKVM</sequence>
<keyword evidence="1" id="KW-0812">Transmembrane</keyword>
<proteinExistence type="predicted"/>
<feature type="transmembrane region" description="Helical" evidence="1">
    <location>
        <begin position="16"/>
        <end position="35"/>
    </location>
</feature>
<evidence type="ECO:0008006" key="4">
    <source>
        <dbReference type="Google" id="ProtNLM"/>
    </source>
</evidence>